<comment type="caution">
    <text evidence="5">The sequence shown here is derived from an EMBL/GenBank/DDBJ whole genome shotgun (WGS) entry which is preliminary data.</text>
</comment>
<evidence type="ECO:0000256" key="2">
    <source>
        <dbReference type="ARBA" id="ARBA00023015"/>
    </source>
</evidence>
<reference evidence="5" key="1">
    <citation type="submission" date="2018-05" db="EMBL/GenBank/DDBJ databases">
        <title>Draft genome of Mucuna pruriens seed.</title>
        <authorList>
            <person name="Nnadi N.E."/>
            <person name="Vos R."/>
            <person name="Hasami M.H."/>
            <person name="Devisetty U.K."/>
            <person name="Aguiy J.C."/>
        </authorList>
    </citation>
    <scope>NUCLEOTIDE SEQUENCE [LARGE SCALE GENOMIC DNA]</scope>
    <source>
        <strain evidence="5">JCA_2017</strain>
    </source>
</reference>
<dbReference type="STRING" id="157652.A0A371FUJ8"/>
<evidence type="ECO:0008006" key="7">
    <source>
        <dbReference type="Google" id="ProtNLM"/>
    </source>
</evidence>
<name>A0A371FUJ8_MUCPR</name>
<dbReference type="PANTHER" id="PTHR33388">
    <property type="entry name" value="OS01G0212500 PROTEIN"/>
    <property type="match status" value="1"/>
</dbReference>
<sequence length="311" mass="33770">MASEHPMFHEEEGNDEGGRNRSRSRRANGKGPKKPPQRGLGVAQLERLRIQESWKKMSEASGGMIPTTLHHDHQLVQCHPPVFATGTLPVRYGAPSSNHPFQFQCPQQHVINANNSSTIGGGWIFPNMFGSYGSGGPLLLGTPLETSKELSSMPNLHSQPDSFDVCLKKTRFNEDGEKGSSNARRERPLEIWSNGHDFLGFMPQSAASNLVGETSDFYNKLAKHDAASATPNLDECVEVVAVHRRGNSVSGRVFMEYEFFPGKDGRGTTSKELELLTIGSVAVGGEASSITATAYGDSASNSIDLSLKLSR</sequence>
<organism evidence="5 6">
    <name type="scientific">Mucuna pruriens</name>
    <name type="common">Velvet bean</name>
    <name type="synonym">Dolichos pruriens</name>
    <dbReference type="NCBI Taxonomy" id="157652"/>
    <lineage>
        <taxon>Eukaryota</taxon>
        <taxon>Viridiplantae</taxon>
        <taxon>Streptophyta</taxon>
        <taxon>Embryophyta</taxon>
        <taxon>Tracheophyta</taxon>
        <taxon>Spermatophyta</taxon>
        <taxon>Magnoliopsida</taxon>
        <taxon>eudicotyledons</taxon>
        <taxon>Gunneridae</taxon>
        <taxon>Pentapetalae</taxon>
        <taxon>rosids</taxon>
        <taxon>fabids</taxon>
        <taxon>Fabales</taxon>
        <taxon>Fabaceae</taxon>
        <taxon>Papilionoideae</taxon>
        <taxon>50 kb inversion clade</taxon>
        <taxon>NPAAA clade</taxon>
        <taxon>indigoferoid/millettioid clade</taxon>
        <taxon>Phaseoleae</taxon>
        <taxon>Mucuna</taxon>
    </lineage>
</organism>
<dbReference type="Proteomes" id="UP000257109">
    <property type="component" value="Unassembled WGS sequence"/>
</dbReference>
<dbReference type="OrthoDB" id="1917522at2759"/>
<feature type="region of interest" description="Disordered" evidence="4">
    <location>
        <begin position="1"/>
        <end position="45"/>
    </location>
</feature>
<dbReference type="InterPro" id="IPR040356">
    <property type="entry name" value="SPEAR"/>
</dbReference>
<evidence type="ECO:0000313" key="5">
    <source>
        <dbReference type="EMBL" id="RDX81994.1"/>
    </source>
</evidence>
<accession>A0A371FUJ8</accession>
<evidence type="ECO:0000313" key="6">
    <source>
        <dbReference type="Proteomes" id="UP000257109"/>
    </source>
</evidence>
<gene>
    <name evidence="5" type="ORF">CR513_37265</name>
</gene>
<dbReference type="GO" id="GO:0003700">
    <property type="term" value="F:DNA-binding transcription factor activity"/>
    <property type="evidence" value="ECO:0007669"/>
    <property type="project" value="InterPro"/>
</dbReference>
<dbReference type="EMBL" id="QJKJ01007773">
    <property type="protein sequence ID" value="RDX81994.1"/>
    <property type="molecule type" value="Genomic_DNA"/>
</dbReference>
<protein>
    <recommendedName>
        <fullName evidence="7">Protein SPOROCYTELESS</fullName>
    </recommendedName>
</protein>
<feature type="non-terminal residue" evidence="5">
    <location>
        <position position="1"/>
    </location>
</feature>
<keyword evidence="1" id="KW-0678">Repressor</keyword>
<keyword evidence="2" id="KW-0805">Transcription regulation</keyword>
<feature type="compositionally biased region" description="Basic residues" evidence="4">
    <location>
        <begin position="20"/>
        <end position="36"/>
    </location>
</feature>
<dbReference type="AlphaFoldDB" id="A0A371FUJ8"/>
<feature type="compositionally biased region" description="Basic and acidic residues" evidence="4">
    <location>
        <begin position="1"/>
        <end position="19"/>
    </location>
</feature>
<dbReference type="PANTHER" id="PTHR33388:SF2">
    <property type="entry name" value="PROTEIN SPOROCYTELESS"/>
    <property type="match status" value="1"/>
</dbReference>
<keyword evidence="6" id="KW-1185">Reference proteome</keyword>
<evidence type="ECO:0000256" key="1">
    <source>
        <dbReference type="ARBA" id="ARBA00022491"/>
    </source>
</evidence>
<evidence type="ECO:0000256" key="3">
    <source>
        <dbReference type="ARBA" id="ARBA00023163"/>
    </source>
</evidence>
<keyword evidence="3" id="KW-0804">Transcription</keyword>
<proteinExistence type="predicted"/>
<evidence type="ECO:0000256" key="4">
    <source>
        <dbReference type="SAM" id="MobiDB-lite"/>
    </source>
</evidence>